<comment type="caution">
    <text evidence="2">The sequence shown here is derived from an EMBL/GenBank/DDBJ whole genome shotgun (WGS) entry which is preliminary data.</text>
</comment>
<dbReference type="SUPFAM" id="SSF89946">
    <property type="entry name" value="Hypothetical protein VC0424"/>
    <property type="match status" value="1"/>
</dbReference>
<dbReference type="AlphaFoldDB" id="A0A073JG74"/>
<feature type="domain" description="Regulator of ribonuclease activity B" evidence="1">
    <location>
        <begin position="14"/>
        <end position="103"/>
    </location>
</feature>
<organism evidence="2 3">
    <name type="scientific">Pseudosulfitobacter pseudonitzschiae</name>
    <dbReference type="NCBI Taxonomy" id="1402135"/>
    <lineage>
        <taxon>Bacteria</taxon>
        <taxon>Pseudomonadati</taxon>
        <taxon>Pseudomonadota</taxon>
        <taxon>Alphaproteobacteria</taxon>
        <taxon>Rhodobacterales</taxon>
        <taxon>Roseobacteraceae</taxon>
        <taxon>Pseudosulfitobacter</taxon>
    </lineage>
</organism>
<dbReference type="OrthoDB" id="7630283at2"/>
<accession>A0A073JG74</accession>
<dbReference type="RefSeq" id="WP_037924300.1">
    <property type="nucleotide sequence ID" value="NZ_CP054599.1"/>
</dbReference>
<dbReference type="InterPro" id="IPR009671">
    <property type="entry name" value="RraB_dom"/>
</dbReference>
<proteinExistence type="predicted"/>
<dbReference type="GeneID" id="68868964"/>
<dbReference type="Pfam" id="PF06877">
    <property type="entry name" value="RraB"/>
    <property type="match status" value="1"/>
</dbReference>
<evidence type="ECO:0000313" key="3">
    <source>
        <dbReference type="Proteomes" id="UP000027746"/>
    </source>
</evidence>
<name>A0A073JG74_9RHOB</name>
<reference evidence="2 3" key="1">
    <citation type="submission" date="2014-01" db="EMBL/GenBank/DDBJ databases">
        <title>Sulfitobacter sp. H3 (MCCC 1A00686) Genome Sequencing.</title>
        <authorList>
            <person name="Lai Q."/>
            <person name="Hong Z."/>
        </authorList>
    </citation>
    <scope>NUCLEOTIDE SEQUENCE [LARGE SCALE GENOMIC DNA]</scope>
    <source>
        <strain evidence="2 3">H3</strain>
    </source>
</reference>
<evidence type="ECO:0000313" key="2">
    <source>
        <dbReference type="EMBL" id="KEJ96717.1"/>
    </source>
</evidence>
<protein>
    <recommendedName>
        <fullName evidence="1">Regulator of ribonuclease activity B domain-containing protein</fullName>
    </recommendedName>
</protein>
<dbReference type="Gene3D" id="3.30.70.970">
    <property type="entry name" value="RraB-like"/>
    <property type="match status" value="1"/>
</dbReference>
<keyword evidence="3" id="KW-1185">Reference proteome</keyword>
<dbReference type="InterPro" id="IPR036701">
    <property type="entry name" value="RraB-like_sf"/>
</dbReference>
<dbReference type="EMBL" id="JAMD01000003">
    <property type="protein sequence ID" value="KEJ96717.1"/>
    <property type="molecule type" value="Genomic_DNA"/>
</dbReference>
<gene>
    <name evidence="2" type="ORF">SUH3_15285</name>
</gene>
<sequence>MAKNLEDQKRETFSVFDDLQSKQRLPEMAIVDFHFVPIKNTANWSGFMSEIKDMGYKSEPYEDEGTLEISTRPIALSAERIWFHEKQFTIVGERYGFAPDGWGFFGIENNRDLMS</sequence>
<evidence type="ECO:0000259" key="1">
    <source>
        <dbReference type="Pfam" id="PF06877"/>
    </source>
</evidence>
<dbReference type="Proteomes" id="UP000027746">
    <property type="component" value="Unassembled WGS sequence"/>
</dbReference>